<dbReference type="EMBL" id="HG810024">
    <property type="protein sequence ID" value="CDN39459.1"/>
    <property type="molecule type" value="Genomic_DNA"/>
</dbReference>
<organism evidence="1">
    <name type="scientific">Bacillus thuringiensis DB27</name>
    <dbReference type="NCBI Taxonomy" id="1431339"/>
    <lineage>
        <taxon>Bacteria</taxon>
        <taxon>Bacillati</taxon>
        <taxon>Bacillota</taxon>
        <taxon>Bacilli</taxon>
        <taxon>Bacillales</taxon>
        <taxon>Bacillaceae</taxon>
        <taxon>Bacillus</taxon>
        <taxon>Bacillus cereus group</taxon>
    </lineage>
</organism>
<protein>
    <submittedName>
        <fullName evidence="1">Uncharacterized protein</fullName>
    </submittedName>
</protein>
<accession>W8YD73</accession>
<dbReference type="HOGENOM" id="CLU_3324848_0_0_9"/>
<dbReference type="AlphaFoldDB" id="W8YD73"/>
<gene>
    <name evidence="1" type="ORF">BTDB27_p000122</name>
</gene>
<proteinExistence type="predicted"/>
<sequence>MFFSKKTNELVIKPIHPNKIDTKKIKALDDVIKIIMSI</sequence>
<dbReference type="Proteomes" id="UP000030682">
    <property type="component" value="Unassembled WGS sequence"/>
</dbReference>
<reference evidence="1" key="1">
    <citation type="submission" date="2014-01" db="EMBL/GenBank/DDBJ databases">
        <title>Draft genome sequence of highly nematicidal Bacillus thuringiensis DB27.</title>
        <authorList>
            <person name="Iatsenko I."/>
            <person name="Pickard D."/>
            <person name="Corton C."/>
            <person name="Dougan G."/>
            <person name="Sommer R.J."/>
        </authorList>
    </citation>
    <scope>NUCLEOTIDE SEQUENCE [LARGE SCALE GENOMIC DNA]</scope>
    <source>
        <strain evidence="1">DB27</strain>
    </source>
</reference>
<reference evidence="1" key="2">
    <citation type="submission" date="2014-01" db="EMBL/GenBank/DDBJ databases">
        <authorList>
            <person name="Aslett M."/>
        </authorList>
    </citation>
    <scope>NUCLEOTIDE SEQUENCE [LARGE SCALE GENOMIC DNA]</scope>
    <source>
        <strain evidence="1">DB27</strain>
    </source>
</reference>
<name>W8YD73_BACTU</name>
<evidence type="ECO:0000313" key="1">
    <source>
        <dbReference type="EMBL" id="CDN39459.1"/>
    </source>
</evidence>